<evidence type="ECO:0000256" key="7">
    <source>
        <dbReference type="RuleBase" id="RU369079"/>
    </source>
</evidence>
<evidence type="ECO:0000256" key="3">
    <source>
        <dbReference type="ARBA" id="ARBA00022519"/>
    </source>
</evidence>
<organism evidence="9 10">
    <name type="scientific">Pikeienuella piscinae</name>
    <dbReference type="NCBI Taxonomy" id="2748098"/>
    <lineage>
        <taxon>Bacteria</taxon>
        <taxon>Pseudomonadati</taxon>
        <taxon>Pseudomonadota</taxon>
        <taxon>Alphaproteobacteria</taxon>
        <taxon>Rhodobacterales</taxon>
        <taxon>Paracoccaceae</taxon>
        <taxon>Pikeienuella</taxon>
    </lineage>
</organism>
<dbReference type="AlphaFoldDB" id="A0A7L5BYD6"/>
<keyword evidence="6 7" id="KW-0472">Membrane</keyword>
<comment type="subcellular location">
    <subcellularLocation>
        <location evidence="1 7">Cell inner membrane</location>
        <topology evidence="1 7">Multi-pass membrane protein</topology>
    </subcellularLocation>
</comment>
<feature type="transmembrane region" description="Helical" evidence="7">
    <location>
        <begin position="170"/>
        <end position="196"/>
    </location>
</feature>
<keyword evidence="10" id="KW-1185">Reference proteome</keyword>
<protein>
    <recommendedName>
        <fullName evidence="7">TRAP transporter large permease protein</fullName>
    </recommendedName>
</protein>
<name>A0A7L5BYD6_9RHOB</name>
<feature type="transmembrane region" description="Helical" evidence="7">
    <location>
        <begin position="97"/>
        <end position="118"/>
    </location>
</feature>
<evidence type="ECO:0000256" key="1">
    <source>
        <dbReference type="ARBA" id="ARBA00004429"/>
    </source>
</evidence>
<feature type="transmembrane region" description="Helical" evidence="7">
    <location>
        <begin position="373"/>
        <end position="389"/>
    </location>
</feature>
<feature type="transmembrane region" description="Helical" evidence="7">
    <location>
        <begin position="245"/>
        <end position="261"/>
    </location>
</feature>
<accession>A0A7L5BYD6</accession>
<feature type="transmembrane region" description="Helical" evidence="7">
    <location>
        <begin position="57"/>
        <end position="77"/>
    </location>
</feature>
<dbReference type="PIRSF" id="PIRSF006066">
    <property type="entry name" value="HI0050"/>
    <property type="match status" value="1"/>
</dbReference>
<evidence type="ECO:0000256" key="2">
    <source>
        <dbReference type="ARBA" id="ARBA00022475"/>
    </source>
</evidence>
<keyword evidence="7" id="KW-0813">Transport</keyword>
<comment type="subunit">
    <text evidence="7">The complex comprises the extracytoplasmic solute receptor protein and the two transmembrane proteins.</text>
</comment>
<comment type="function">
    <text evidence="7">Part of the tripartite ATP-independent periplasmic (TRAP) transport system.</text>
</comment>
<dbReference type="GO" id="GO:0005886">
    <property type="term" value="C:plasma membrane"/>
    <property type="evidence" value="ECO:0007669"/>
    <property type="project" value="UniProtKB-SubCell"/>
</dbReference>
<feature type="transmembrane region" description="Helical" evidence="7">
    <location>
        <begin position="6"/>
        <end position="36"/>
    </location>
</feature>
<proteinExistence type="inferred from homology"/>
<dbReference type="InterPro" id="IPR010656">
    <property type="entry name" value="DctM"/>
</dbReference>
<reference evidence="9 10" key="1">
    <citation type="submission" date="2020-02" db="EMBL/GenBank/DDBJ databases">
        <title>complete genome sequence of Rhodobacteraceae bacterium.</title>
        <authorList>
            <person name="Park J."/>
            <person name="Kim Y.-S."/>
            <person name="Kim K.-H."/>
        </authorList>
    </citation>
    <scope>NUCLEOTIDE SEQUENCE [LARGE SCALE GENOMIC DNA]</scope>
    <source>
        <strain evidence="9 10">RR4-56</strain>
    </source>
</reference>
<sequence>MIEAFWGVAAMLGLSFLRLPIAFSLALVGFFGFAHLTSTSAALSMIASVTHESGMSYTLSVIPLFVLMGSFVTRAGLSRELYAASHAFLGHRRGGLAMATIVACGGFSAICGSSLATAATMSKVAIPSMREYGYADTLAAGSVAAGGTLGILLPPSVILIIYGFLTETSIGALFAAGVIPGLLAVMLYIAAIAVMIRIDPTLGPQSEASDARARLRALLRVWQVLVLFVLVMGGIYGGVFTPTEAAGVGAFGAFIFVILRAKPDMALLRAVLRDAAETTAMLFSVVIGAMIFSNFISISGVTGALSDTVQALQWSPAMVLAVIIAFYIVLGAVLETMSMVLLTVPVIYPIVAGLGYDLVWFGIIVVVVTEVSLITPPIGMNVFVLRSILPDIRMATIFRGVFPFVLADIVRLALLTLFPTLSLFLPHLFAL</sequence>
<keyword evidence="3 7" id="KW-0997">Cell inner membrane</keyword>
<dbReference type="KEGG" id="hdh:G5B40_05230"/>
<dbReference type="InterPro" id="IPR004681">
    <property type="entry name" value="TRAP_DctM"/>
</dbReference>
<feature type="transmembrane region" description="Helical" evidence="7">
    <location>
        <begin position="401"/>
        <end position="425"/>
    </location>
</feature>
<dbReference type="Proteomes" id="UP000503336">
    <property type="component" value="Chromosome"/>
</dbReference>
<dbReference type="PANTHER" id="PTHR33362">
    <property type="entry name" value="SIALIC ACID TRAP TRANSPORTER PERMEASE PROTEIN SIAT-RELATED"/>
    <property type="match status" value="1"/>
</dbReference>
<dbReference type="NCBIfam" id="TIGR00786">
    <property type="entry name" value="dctM"/>
    <property type="match status" value="1"/>
</dbReference>
<comment type="similarity">
    <text evidence="7">Belongs to the TRAP transporter large permease family.</text>
</comment>
<feature type="transmembrane region" description="Helical" evidence="7">
    <location>
        <begin position="217"/>
        <end position="239"/>
    </location>
</feature>
<evidence type="ECO:0000256" key="4">
    <source>
        <dbReference type="ARBA" id="ARBA00022692"/>
    </source>
</evidence>
<feature type="domain" description="TRAP C4-dicarboxylate transport system permease DctM subunit" evidence="8">
    <location>
        <begin position="9"/>
        <end position="420"/>
    </location>
</feature>
<evidence type="ECO:0000256" key="6">
    <source>
        <dbReference type="ARBA" id="ARBA00023136"/>
    </source>
</evidence>
<dbReference type="EMBL" id="CP049056">
    <property type="protein sequence ID" value="QIE54904.1"/>
    <property type="molecule type" value="Genomic_DNA"/>
</dbReference>
<evidence type="ECO:0000259" key="8">
    <source>
        <dbReference type="Pfam" id="PF06808"/>
    </source>
</evidence>
<evidence type="ECO:0000313" key="10">
    <source>
        <dbReference type="Proteomes" id="UP000503336"/>
    </source>
</evidence>
<feature type="transmembrane region" description="Helical" evidence="7">
    <location>
        <begin position="346"/>
        <end position="367"/>
    </location>
</feature>
<evidence type="ECO:0000256" key="5">
    <source>
        <dbReference type="ARBA" id="ARBA00022989"/>
    </source>
</evidence>
<dbReference type="RefSeq" id="WP_165095934.1">
    <property type="nucleotide sequence ID" value="NZ_CP049056.1"/>
</dbReference>
<keyword evidence="5 7" id="KW-1133">Transmembrane helix</keyword>
<evidence type="ECO:0000313" key="9">
    <source>
        <dbReference type="EMBL" id="QIE54904.1"/>
    </source>
</evidence>
<gene>
    <name evidence="9" type="ORF">G5B40_05230</name>
</gene>
<feature type="transmembrane region" description="Helical" evidence="7">
    <location>
        <begin position="282"/>
        <end position="305"/>
    </location>
</feature>
<keyword evidence="2" id="KW-1003">Cell membrane</keyword>
<keyword evidence="4 7" id="KW-0812">Transmembrane</keyword>
<feature type="transmembrane region" description="Helical" evidence="7">
    <location>
        <begin position="311"/>
        <end position="334"/>
    </location>
</feature>
<dbReference type="PANTHER" id="PTHR33362:SF5">
    <property type="entry name" value="C4-DICARBOXYLATE TRAP TRANSPORTER LARGE PERMEASE PROTEIN DCTM"/>
    <property type="match status" value="1"/>
</dbReference>
<feature type="transmembrane region" description="Helical" evidence="7">
    <location>
        <begin position="138"/>
        <end position="164"/>
    </location>
</feature>
<dbReference type="GO" id="GO:0022857">
    <property type="term" value="F:transmembrane transporter activity"/>
    <property type="evidence" value="ECO:0007669"/>
    <property type="project" value="UniProtKB-UniRule"/>
</dbReference>
<dbReference type="Pfam" id="PF06808">
    <property type="entry name" value="DctM"/>
    <property type="match status" value="1"/>
</dbReference>